<evidence type="ECO:0000313" key="3">
    <source>
        <dbReference type="Proteomes" id="UP000003860"/>
    </source>
</evidence>
<reference evidence="2" key="1">
    <citation type="submission" date="2009-07" db="EMBL/GenBank/DDBJ databases">
        <authorList>
            <consortium name="US DOE Joint Genome Institute (JGI-PGF)"/>
            <person name="Lucas S."/>
            <person name="Copeland A."/>
            <person name="Lapidus A."/>
            <person name="Glavina del Rio T."/>
            <person name="Tice H."/>
            <person name="Bruce D."/>
            <person name="Goodwin L."/>
            <person name="Pitluck S."/>
            <person name="Larimer F."/>
            <person name="Land M.L."/>
            <person name="Mouttaki H."/>
            <person name="He Z."/>
            <person name="Zhou J."/>
            <person name="Hemme C.L."/>
        </authorList>
    </citation>
    <scope>NUCLEOTIDE SEQUENCE</scope>
    <source>
        <strain evidence="2">DSM 2782</strain>
    </source>
</reference>
<feature type="transmembrane region" description="Helical" evidence="1">
    <location>
        <begin position="103"/>
        <end position="136"/>
    </location>
</feature>
<dbReference type="AlphaFoldDB" id="F1TA89"/>
<comment type="caution">
    <text evidence="2">The sequence shown here is derived from an EMBL/GenBank/DDBJ whole genome shotgun (WGS) entry which is preliminary data.</text>
</comment>
<dbReference type="Pfam" id="PF16316">
    <property type="entry name" value="DUF4956"/>
    <property type="match status" value="1"/>
</dbReference>
<gene>
    <name evidence="2" type="ORF">Cpap_3255</name>
</gene>
<dbReference type="eggNOG" id="COG1285">
    <property type="taxonomic scope" value="Bacteria"/>
</dbReference>
<feature type="transmembrane region" description="Helical" evidence="1">
    <location>
        <begin position="53"/>
        <end position="83"/>
    </location>
</feature>
<evidence type="ECO:0000313" key="2">
    <source>
        <dbReference type="EMBL" id="EGD48831.1"/>
    </source>
</evidence>
<dbReference type="RefSeq" id="WP_004618143.1">
    <property type="nucleotide sequence ID" value="NZ_ACXX02000003.1"/>
</dbReference>
<proteinExistence type="predicted"/>
<dbReference type="Proteomes" id="UP000003860">
    <property type="component" value="Unassembled WGS sequence"/>
</dbReference>
<keyword evidence="1" id="KW-0812">Transmembrane</keyword>
<protein>
    <recommendedName>
        <fullName evidence="4">DUF4956 domain-containing protein</fullName>
    </recommendedName>
</protein>
<evidence type="ECO:0008006" key="4">
    <source>
        <dbReference type="Google" id="ProtNLM"/>
    </source>
</evidence>
<feature type="transmembrane region" description="Helical" evidence="1">
    <location>
        <begin position="20"/>
        <end position="41"/>
    </location>
</feature>
<keyword evidence="1" id="KW-1133">Transmembrane helix</keyword>
<name>F1TA89_9FIRM</name>
<evidence type="ECO:0000256" key="1">
    <source>
        <dbReference type="SAM" id="Phobius"/>
    </source>
</evidence>
<organism evidence="2 3">
    <name type="scientific">Ruminiclostridium papyrosolvens DSM 2782</name>
    <dbReference type="NCBI Taxonomy" id="588581"/>
    <lineage>
        <taxon>Bacteria</taxon>
        <taxon>Bacillati</taxon>
        <taxon>Bacillota</taxon>
        <taxon>Clostridia</taxon>
        <taxon>Eubacteriales</taxon>
        <taxon>Oscillospiraceae</taxon>
        <taxon>Ruminiclostridium</taxon>
    </lineage>
</organism>
<sequence length="246" mass="27309">MTFKEIFKSRFIDNVTNVSMMDVVLSLLLALMLGLFIFFVYKKTYQGVMYSSSFGVTLVAMSLITTVIMLAVTSNVVLSLGMVGALSIVRFRTAVKEPLDIAFLFWSIAAGIVLAAGMIPLAVFGCAIIGLCLFVLVNKKSHLNPYIVVMQCEDTGSEMKAREFLKSHVSHLAVKSKTTQRGMIELNMEIRLKDDNTDFVNTLGEISGVNRAMLVSFNGEYMGLELVECQPINTFLKSALQQWSWL</sequence>
<keyword evidence="3" id="KW-1185">Reference proteome</keyword>
<dbReference type="InterPro" id="IPR032531">
    <property type="entry name" value="DUF4956"/>
</dbReference>
<dbReference type="OrthoDB" id="9803265at2"/>
<dbReference type="EMBL" id="ACXX02000003">
    <property type="protein sequence ID" value="EGD48831.1"/>
    <property type="molecule type" value="Genomic_DNA"/>
</dbReference>
<reference evidence="2" key="2">
    <citation type="submission" date="2011-01" db="EMBL/GenBank/DDBJ databases">
        <title>The Non-contiguous Finished genome of Clostridium papyrosolvens.</title>
        <authorList>
            <person name="Lucas S."/>
            <person name="Copeland A."/>
            <person name="Lapidus A."/>
            <person name="Cheng J.-F."/>
            <person name="Goodwin L."/>
            <person name="Pitluck S."/>
            <person name="Misra M."/>
            <person name="Chertkov O."/>
            <person name="Detter J.C."/>
            <person name="Han C."/>
            <person name="Tapia R."/>
            <person name="Land M."/>
            <person name="Hauser L."/>
            <person name="Kyrpides N."/>
            <person name="Ivanova N."/>
            <person name="Pagani I."/>
            <person name="Mouttaki H."/>
            <person name="He Z."/>
            <person name="Zhou J."/>
            <person name="Hemme C.L."/>
            <person name="Woyke T."/>
        </authorList>
    </citation>
    <scope>NUCLEOTIDE SEQUENCE [LARGE SCALE GENOMIC DNA]</scope>
    <source>
        <strain evidence="2">DSM 2782</strain>
    </source>
</reference>
<dbReference type="STRING" id="588581.Cpap_3255"/>
<keyword evidence="1" id="KW-0472">Membrane</keyword>
<accession>F1TA89</accession>